<protein>
    <recommendedName>
        <fullName evidence="1">Spore protein YkvP/CgeB glycosyl transferase-like domain-containing protein</fullName>
    </recommendedName>
</protein>
<evidence type="ECO:0000259" key="1">
    <source>
        <dbReference type="Pfam" id="PF13524"/>
    </source>
</evidence>
<reference evidence="2 3" key="1">
    <citation type="submission" date="2016-10" db="EMBL/GenBank/DDBJ databases">
        <authorList>
            <person name="de Groot N.N."/>
        </authorList>
    </citation>
    <scope>NUCLEOTIDE SEQUENCE [LARGE SCALE GENOMIC DNA]</scope>
    <source>
        <strain evidence="2">MBHS1</strain>
    </source>
</reference>
<dbReference type="Gene3D" id="3.40.50.2000">
    <property type="entry name" value="Glycogen Phosphorylase B"/>
    <property type="match status" value="1"/>
</dbReference>
<keyword evidence="3" id="KW-1185">Reference proteome</keyword>
<feature type="domain" description="Spore protein YkvP/CgeB glycosyl transferase-like" evidence="1">
    <location>
        <begin position="448"/>
        <end position="579"/>
    </location>
</feature>
<dbReference type="EMBL" id="FMSV02000539">
    <property type="protein sequence ID" value="SEH07740.1"/>
    <property type="molecule type" value="Genomic_DNA"/>
</dbReference>
<dbReference type="InterPro" id="IPR055259">
    <property type="entry name" value="YkvP/CgeB_Glyco_trans-like"/>
</dbReference>
<dbReference type="AlphaFoldDB" id="A0A1H6FCC5"/>
<name>A0A1H6FCC5_9GAMM</name>
<dbReference type="Proteomes" id="UP000236724">
    <property type="component" value="Unassembled WGS sequence"/>
</dbReference>
<accession>A0A1H6FCC5</accession>
<dbReference type="SUPFAM" id="SSF53756">
    <property type="entry name" value="UDP-Glycosyltransferase/glycogen phosphorylase"/>
    <property type="match status" value="1"/>
</dbReference>
<evidence type="ECO:0000313" key="3">
    <source>
        <dbReference type="Proteomes" id="UP000236724"/>
    </source>
</evidence>
<proteinExistence type="predicted"/>
<evidence type="ECO:0000313" key="2">
    <source>
        <dbReference type="EMBL" id="SEH07740.1"/>
    </source>
</evidence>
<feature type="domain" description="Spore protein YkvP/CgeB glycosyl transferase-like" evidence="1">
    <location>
        <begin position="754"/>
        <end position="885"/>
    </location>
</feature>
<dbReference type="Pfam" id="PF13524">
    <property type="entry name" value="Glyco_trans_1_2"/>
    <property type="match status" value="2"/>
</dbReference>
<gene>
    <name evidence="2" type="ORF">MBHS_03625</name>
</gene>
<dbReference type="OrthoDB" id="5625627at2"/>
<sequence>MAKIILLGCPPLTEPVKHWLEQQSLTVMDNWIFPAQNVGDKLQQQLTSLEHENNLFVFVYTPPLLAVQYLNTHALLLALAQWEDYVVSVLSVITPLNSICCDGRQWLQQPQQAADNLLAALNTYLPDFKQKQAFQAEKYIINLAETVPAAYLSLAQVQLDKTIEQWLQKTNTPLPILSISAGSQDLLAMHQDWQQQLKQEKQQQQRMQLWLDQLEFDIQALLASWRWKLGDHLIRLIEIVLRRPKVQLAADHLQQILGQIHRFKQPVTSASANIKPAKKLALDNTLRLAFAVTDNHPKTTAGDYFTASELGQALNQAYGWEISYLARADWYHFTGIDVLIVMLDDYELDKISQQKKPPLTIAWMRNWFTRWAEQASYTHYDIRLASSQKAADFLTDVYQLPVSVLRIATNAKRFQAAPENSKISIDYCFTGSRWDSPRDIEQFNPAALNYQFAIYGKGWDNTPQFKPYLKGFLPYTQLAEVYQNSKILLDDANHVTKPWASVNSRVFDALAAGVLVLSNGKAGAEEVFAGALPVWETPQQLADLLGFYLENPQQRQQKVQQLRQQVLAQHTYAHRAITLKQIIQASISKSCADKLVFALKIAAPNQQVCQEWGDYHFACGVKKALEQQGHAARIDMLDRWYGEHCDDDNVTLVLRGLSQYLPRPDQINLLWNISHPDKISDEEYETYDLVFIASEFWAEKLKQRLDVPLEVLLQCTDPDIFYPESNPDIAEHELLFIGNSRLQNRPIVFNAIQADLPLTVYGNHWHKRIPEHYIAEQHIQNQQLRQYYSRCKVLLNDHWDAMRQAGFISNRLFDACACNAKIISDAVAGVDLEVFFQGAVSVYDDTPAGLKQRYTAMQENPQQHGSTRDFIKKYHSFEQRAKHIVKTVKRLRNGNKIKT</sequence>
<dbReference type="RefSeq" id="WP_103921364.1">
    <property type="nucleotide sequence ID" value="NZ_FMSV02000539.1"/>
</dbReference>
<organism evidence="2 3">
    <name type="scientific">Candidatus Venteria ishoeyi</name>
    <dbReference type="NCBI Taxonomy" id="1899563"/>
    <lineage>
        <taxon>Bacteria</taxon>
        <taxon>Pseudomonadati</taxon>
        <taxon>Pseudomonadota</taxon>
        <taxon>Gammaproteobacteria</taxon>
        <taxon>Thiotrichales</taxon>
        <taxon>Thiotrichaceae</taxon>
        <taxon>Venteria</taxon>
    </lineage>
</organism>